<protein>
    <submittedName>
        <fullName evidence="2">Uncharacterized protein</fullName>
    </submittedName>
</protein>
<evidence type="ECO:0000313" key="2">
    <source>
        <dbReference type="EMBL" id="PHT49275.1"/>
    </source>
</evidence>
<dbReference type="OrthoDB" id="1305391at2759"/>
<feature type="compositionally biased region" description="Basic and acidic residues" evidence="1">
    <location>
        <begin position="186"/>
        <end position="198"/>
    </location>
</feature>
<dbReference type="EMBL" id="MLFT02000005">
    <property type="protein sequence ID" value="PHT49275.1"/>
    <property type="molecule type" value="Genomic_DNA"/>
</dbReference>
<feature type="compositionally biased region" description="Gly residues" evidence="1">
    <location>
        <begin position="164"/>
        <end position="173"/>
    </location>
</feature>
<organism evidence="2 3">
    <name type="scientific">Capsicum baccatum</name>
    <name type="common">Peruvian pepper</name>
    <dbReference type="NCBI Taxonomy" id="33114"/>
    <lineage>
        <taxon>Eukaryota</taxon>
        <taxon>Viridiplantae</taxon>
        <taxon>Streptophyta</taxon>
        <taxon>Embryophyta</taxon>
        <taxon>Tracheophyta</taxon>
        <taxon>Spermatophyta</taxon>
        <taxon>Magnoliopsida</taxon>
        <taxon>eudicotyledons</taxon>
        <taxon>Gunneridae</taxon>
        <taxon>Pentapetalae</taxon>
        <taxon>asterids</taxon>
        <taxon>lamiids</taxon>
        <taxon>Solanales</taxon>
        <taxon>Solanaceae</taxon>
        <taxon>Solanoideae</taxon>
        <taxon>Capsiceae</taxon>
        <taxon>Capsicum</taxon>
    </lineage>
</organism>
<feature type="region of interest" description="Disordered" evidence="1">
    <location>
        <begin position="158"/>
        <end position="199"/>
    </location>
</feature>
<dbReference type="AlphaFoldDB" id="A0A2G2WVL5"/>
<dbReference type="STRING" id="33114.A0A2G2WVL5"/>
<name>A0A2G2WVL5_CAPBA</name>
<evidence type="ECO:0000256" key="1">
    <source>
        <dbReference type="SAM" id="MobiDB-lite"/>
    </source>
</evidence>
<gene>
    <name evidence="2" type="ORF">CQW23_13483</name>
</gene>
<keyword evidence="3" id="KW-1185">Reference proteome</keyword>
<accession>A0A2G2WVL5</accession>
<reference evidence="2 3" key="1">
    <citation type="journal article" date="2017" name="Genome Biol.">
        <title>New reference genome sequences of hot pepper reveal the massive evolution of plant disease-resistance genes by retroduplication.</title>
        <authorList>
            <person name="Kim S."/>
            <person name="Park J."/>
            <person name="Yeom S.I."/>
            <person name="Kim Y.M."/>
            <person name="Seo E."/>
            <person name="Kim K.T."/>
            <person name="Kim M.S."/>
            <person name="Lee J.M."/>
            <person name="Cheong K."/>
            <person name="Shin H.S."/>
            <person name="Kim S.B."/>
            <person name="Han K."/>
            <person name="Lee J."/>
            <person name="Park M."/>
            <person name="Lee H.A."/>
            <person name="Lee H.Y."/>
            <person name="Lee Y."/>
            <person name="Oh S."/>
            <person name="Lee J.H."/>
            <person name="Choi E."/>
            <person name="Choi E."/>
            <person name="Lee S.E."/>
            <person name="Jeon J."/>
            <person name="Kim H."/>
            <person name="Choi G."/>
            <person name="Song H."/>
            <person name="Lee J."/>
            <person name="Lee S.C."/>
            <person name="Kwon J.K."/>
            <person name="Lee H.Y."/>
            <person name="Koo N."/>
            <person name="Hong Y."/>
            <person name="Kim R.W."/>
            <person name="Kang W.H."/>
            <person name="Huh J.H."/>
            <person name="Kang B.C."/>
            <person name="Yang T.J."/>
            <person name="Lee Y.H."/>
            <person name="Bennetzen J.L."/>
            <person name="Choi D."/>
        </authorList>
    </citation>
    <scope>NUCLEOTIDE SEQUENCE [LARGE SCALE GENOMIC DNA]</scope>
    <source>
        <strain evidence="3">cv. PBC81</strain>
    </source>
</reference>
<evidence type="ECO:0000313" key="3">
    <source>
        <dbReference type="Proteomes" id="UP000224567"/>
    </source>
</evidence>
<dbReference type="Proteomes" id="UP000224567">
    <property type="component" value="Unassembled WGS sequence"/>
</dbReference>
<comment type="caution">
    <text evidence="2">The sequence shown here is derived from an EMBL/GenBank/DDBJ whole genome shotgun (WGS) entry which is preliminary data.</text>
</comment>
<proteinExistence type="predicted"/>
<reference evidence="3" key="2">
    <citation type="journal article" date="2017" name="J. Anim. Genet.">
        <title>Multiple reference genome sequences of hot pepper reveal the massive evolution of plant disease resistance genes by retroduplication.</title>
        <authorList>
            <person name="Kim S."/>
            <person name="Park J."/>
            <person name="Yeom S.-I."/>
            <person name="Kim Y.-M."/>
            <person name="Seo E."/>
            <person name="Kim K.-T."/>
            <person name="Kim M.-S."/>
            <person name="Lee J.M."/>
            <person name="Cheong K."/>
            <person name="Shin H.-S."/>
            <person name="Kim S.-B."/>
            <person name="Han K."/>
            <person name="Lee J."/>
            <person name="Park M."/>
            <person name="Lee H.-A."/>
            <person name="Lee H.-Y."/>
            <person name="Lee Y."/>
            <person name="Oh S."/>
            <person name="Lee J.H."/>
            <person name="Choi E."/>
            <person name="Choi E."/>
            <person name="Lee S.E."/>
            <person name="Jeon J."/>
            <person name="Kim H."/>
            <person name="Choi G."/>
            <person name="Song H."/>
            <person name="Lee J."/>
            <person name="Lee S.-C."/>
            <person name="Kwon J.-K."/>
            <person name="Lee H.-Y."/>
            <person name="Koo N."/>
            <person name="Hong Y."/>
            <person name="Kim R.W."/>
            <person name="Kang W.-H."/>
            <person name="Huh J.H."/>
            <person name="Kang B.-C."/>
            <person name="Yang T.-J."/>
            <person name="Lee Y.-H."/>
            <person name="Bennetzen J.L."/>
            <person name="Choi D."/>
        </authorList>
    </citation>
    <scope>NUCLEOTIDE SEQUENCE [LARGE SCALE GENOMIC DNA]</scope>
    <source>
        <strain evidence="3">cv. PBC81</strain>
    </source>
</reference>
<sequence>MDTPMDPTLKFSKDDGLLFENLERMYSNKRKKMKTLDEIYSCTTPMHESPSLTVVEEEAEAKLVTCYNVEYAWDSILNSSLLAEVNVPGSRGFILTETRSGSLTTSKYSILGKRKRFISPQSRCSLHSTNRSGCDVNHIGRGHSPRAELKAKVRTLGGASDAGLGEGARGGVGSSTEPSLTEAEEEPGHRSEIERALDQPKFGKIKEQKDHLAEQISPLIESEKARLVRRLWHHNLGELPSPSEMVKIIIDRFASKVAYNSNEPNVLRANLRHLRAWLTRAQQSVERDGRGNMSIKMNISYII</sequence>